<name>A0A554NB11_9EURY</name>
<evidence type="ECO:0000313" key="1">
    <source>
        <dbReference type="EMBL" id="TSD14562.1"/>
    </source>
</evidence>
<dbReference type="AlphaFoldDB" id="A0A554NB11"/>
<accession>A0A554NB11</accession>
<comment type="caution">
    <text evidence="1">The sequence shown here is derived from an EMBL/GenBank/DDBJ whole genome shotgun (WGS) entry which is preliminary data.</text>
</comment>
<proteinExistence type="predicted"/>
<gene>
    <name evidence="1" type="ORF">DP107_06125</name>
</gene>
<keyword evidence="2" id="KW-1185">Reference proteome</keyword>
<protein>
    <submittedName>
        <fullName evidence="1">Transcriptional regulator</fullName>
    </submittedName>
</protein>
<dbReference type="InParanoid" id="A0A554NB11"/>
<evidence type="ECO:0000313" key="2">
    <source>
        <dbReference type="Proteomes" id="UP000319894"/>
    </source>
</evidence>
<dbReference type="RefSeq" id="WP_144261280.1">
    <property type="nucleotide sequence ID" value="NZ_QMDX01000003.1"/>
</dbReference>
<dbReference type="EMBL" id="QMDX01000003">
    <property type="protein sequence ID" value="TSD14562.1"/>
    <property type="molecule type" value="Genomic_DNA"/>
</dbReference>
<reference evidence="1 2" key="1">
    <citation type="submission" date="2018-06" db="EMBL/GenBank/DDBJ databases">
        <title>Natronomonas sp. F16-60 a new haloarchaeon isolated from a solar saltern of Isla Cristina, Huelva, Spain.</title>
        <authorList>
            <person name="Duran-Viseras A."/>
            <person name="Sanchez-Porro C."/>
            <person name="Ventosa A."/>
        </authorList>
    </citation>
    <scope>NUCLEOTIDE SEQUENCE [LARGE SCALE GENOMIC DNA]</scope>
    <source>
        <strain evidence="1 2">F16-60</strain>
    </source>
</reference>
<sequence>MDSSDLLTSLADDFASVVPAVDKEAEHDRWQAGIGPFEEDRQVEMLREAVDGDTSYFIKTEAPYLDGGQRVDLFTESEVIGIPVEVKLLRFRYDNGNIDPNSFSKVFSPFPERTTSTLLTDAQKLYEAGFEEMGGLLGLYYEPVDESYERMSPEAIAEKFALDVNYWYDFEVETRNVAHFDGLRHPVHQQGAIITWEIVDST</sequence>
<dbReference type="Proteomes" id="UP000319894">
    <property type="component" value="Unassembled WGS sequence"/>
</dbReference>
<organism evidence="1 2">
    <name type="scientific">Haloglomus irregulare</name>
    <dbReference type="NCBI Taxonomy" id="2234134"/>
    <lineage>
        <taxon>Archaea</taxon>
        <taxon>Methanobacteriati</taxon>
        <taxon>Methanobacteriota</taxon>
        <taxon>Stenosarchaea group</taxon>
        <taxon>Halobacteria</taxon>
        <taxon>Halobacteriales</taxon>
        <taxon>Natronomonadaceae</taxon>
        <taxon>Haloglomus</taxon>
    </lineage>
</organism>
<dbReference type="OrthoDB" id="193791at2157"/>